<comment type="caution">
    <text evidence="1">The sequence shown here is derived from an EMBL/GenBank/DDBJ whole genome shotgun (WGS) entry which is preliminary data.</text>
</comment>
<keyword evidence="2" id="KW-1185">Reference proteome</keyword>
<evidence type="ECO:0000313" key="2">
    <source>
        <dbReference type="Proteomes" id="UP000230233"/>
    </source>
</evidence>
<protein>
    <submittedName>
        <fullName evidence="1">Uncharacterized protein</fullName>
    </submittedName>
</protein>
<accession>A0A2G5VH43</accession>
<name>A0A2G5VH43_9PELO</name>
<dbReference type="Proteomes" id="UP000230233">
    <property type="component" value="Chromosome I"/>
</dbReference>
<proteinExistence type="predicted"/>
<dbReference type="EMBL" id="PDUG01000001">
    <property type="protein sequence ID" value="PIC51084.1"/>
    <property type="molecule type" value="Genomic_DNA"/>
</dbReference>
<organism evidence="1 2">
    <name type="scientific">Caenorhabditis nigoni</name>
    <dbReference type="NCBI Taxonomy" id="1611254"/>
    <lineage>
        <taxon>Eukaryota</taxon>
        <taxon>Metazoa</taxon>
        <taxon>Ecdysozoa</taxon>
        <taxon>Nematoda</taxon>
        <taxon>Chromadorea</taxon>
        <taxon>Rhabditida</taxon>
        <taxon>Rhabditina</taxon>
        <taxon>Rhabditomorpha</taxon>
        <taxon>Rhabditoidea</taxon>
        <taxon>Rhabditidae</taxon>
        <taxon>Peloderinae</taxon>
        <taxon>Caenorhabditis</taxon>
    </lineage>
</organism>
<gene>
    <name evidence="1" type="primary">Cnig_chr_I.g1739</name>
    <name evidence="1" type="ORF">B9Z55_001739</name>
</gene>
<dbReference type="AlphaFoldDB" id="A0A2G5VH43"/>
<sequence>MSSSSSSNIRAPFSDVNDLFPNPKTCRNPATAAKIIQYVNAKWKKQGDLPVLTEYQYIYATAILEGIELLHKGEITMKELKKEIQEAAQRHLKCSTSTAVPNFKKTKE</sequence>
<reference evidence="2" key="1">
    <citation type="submission" date="2017-10" db="EMBL/GenBank/DDBJ databases">
        <title>Rapid genome shrinkage in a self-fertile nematode reveals novel sperm competition proteins.</title>
        <authorList>
            <person name="Yin D."/>
            <person name="Schwarz E.M."/>
            <person name="Thomas C.G."/>
            <person name="Felde R.L."/>
            <person name="Korf I.F."/>
            <person name="Cutter A.D."/>
            <person name="Schartner C.M."/>
            <person name="Ralston E.J."/>
            <person name="Meyer B.J."/>
            <person name="Haag E.S."/>
        </authorList>
    </citation>
    <scope>NUCLEOTIDE SEQUENCE [LARGE SCALE GENOMIC DNA]</scope>
    <source>
        <strain evidence="2">JU1422</strain>
    </source>
</reference>
<evidence type="ECO:0000313" key="1">
    <source>
        <dbReference type="EMBL" id="PIC51084.1"/>
    </source>
</evidence>